<feature type="domain" description="Glycoside hydrolase family 20 catalytic" evidence="7">
    <location>
        <begin position="112"/>
        <end position="454"/>
    </location>
</feature>
<dbReference type="GO" id="GO:0030203">
    <property type="term" value="P:glycosaminoglycan metabolic process"/>
    <property type="evidence" value="ECO:0007669"/>
    <property type="project" value="TreeGrafter"/>
</dbReference>
<evidence type="ECO:0000256" key="3">
    <source>
        <dbReference type="ARBA" id="ARBA00012663"/>
    </source>
</evidence>
<dbReference type="Proteomes" id="UP000774750">
    <property type="component" value="Unassembled WGS sequence"/>
</dbReference>
<dbReference type="GO" id="GO:0005975">
    <property type="term" value="P:carbohydrate metabolic process"/>
    <property type="evidence" value="ECO:0007669"/>
    <property type="project" value="InterPro"/>
</dbReference>
<evidence type="ECO:0000313" key="10">
    <source>
        <dbReference type="Proteomes" id="UP000774750"/>
    </source>
</evidence>
<dbReference type="Gene3D" id="3.20.20.80">
    <property type="entry name" value="Glycosidases"/>
    <property type="match status" value="1"/>
</dbReference>
<accession>A0A939BDA2</accession>
<evidence type="ECO:0000259" key="7">
    <source>
        <dbReference type="Pfam" id="PF00728"/>
    </source>
</evidence>
<dbReference type="InterPro" id="IPR015883">
    <property type="entry name" value="Glyco_hydro_20_cat"/>
</dbReference>
<keyword evidence="10" id="KW-1185">Reference proteome</keyword>
<comment type="similarity">
    <text evidence="2">Belongs to the glycosyl hydrolase 20 family.</text>
</comment>
<feature type="domain" description="Beta-hexosaminidase bacterial type N-terminal" evidence="8">
    <location>
        <begin position="4"/>
        <end position="109"/>
    </location>
</feature>
<dbReference type="SUPFAM" id="SSF51445">
    <property type="entry name" value="(Trans)glycosidases"/>
    <property type="match status" value="1"/>
</dbReference>
<dbReference type="PRINTS" id="PR00738">
    <property type="entry name" value="GLHYDRLASE20"/>
</dbReference>
<dbReference type="EMBL" id="JACJKY010000008">
    <property type="protein sequence ID" value="MBM6920889.1"/>
    <property type="molecule type" value="Genomic_DNA"/>
</dbReference>
<evidence type="ECO:0000256" key="6">
    <source>
        <dbReference type="PIRSR" id="PIRSR625705-1"/>
    </source>
</evidence>
<keyword evidence="5" id="KW-0326">Glycosidase</keyword>
<dbReference type="EC" id="3.2.1.52" evidence="3"/>
<reference evidence="9" key="1">
    <citation type="submission" date="2020-08" db="EMBL/GenBank/DDBJ databases">
        <authorList>
            <person name="Cejkova D."/>
            <person name="Kubasova T."/>
            <person name="Jahodarova E."/>
            <person name="Rychlik I."/>
        </authorList>
    </citation>
    <scope>NUCLEOTIDE SEQUENCE</scope>
    <source>
        <strain evidence="9">An559</strain>
    </source>
</reference>
<organism evidence="9 10">
    <name type="scientific">Merdimmobilis hominis</name>
    <dbReference type="NCBI Taxonomy" id="2897707"/>
    <lineage>
        <taxon>Bacteria</taxon>
        <taxon>Bacillati</taxon>
        <taxon>Bacillota</taxon>
        <taxon>Clostridia</taxon>
        <taxon>Eubacteriales</taxon>
        <taxon>Oscillospiraceae</taxon>
        <taxon>Merdimmobilis</taxon>
    </lineage>
</organism>
<evidence type="ECO:0000256" key="4">
    <source>
        <dbReference type="ARBA" id="ARBA00022801"/>
    </source>
</evidence>
<dbReference type="CDD" id="cd06563">
    <property type="entry name" value="GH20_chitobiase-like"/>
    <property type="match status" value="1"/>
</dbReference>
<dbReference type="PANTHER" id="PTHR22600">
    <property type="entry name" value="BETA-HEXOSAMINIDASE"/>
    <property type="match status" value="1"/>
</dbReference>
<dbReference type="InterPro" id="IPR017853">
    <property type="entry name" value="GH"/>
</dbReference>
<dbReference type="Gene3D" id="3.30.379.10">
    <property type="entry name" value="Chitobiase/beta-hexosaminidase domain 2-like"/>
    <property type="match status" value="1"/>
</dbReference>
<dbReference type="GO" id="GO:0004563">
    <property type="term" value="F:beta-N-acetylhexosaminidase activity"/>
    <property type="evidence" value="ECO:0007669"/>
    <property type="project" value="UniProtKB-EC"/>
</dbReference>
<comment type="caution">
    <text evidence="9">The sequence shown here is derived from an EMBL/GenBank/DDBJ whole genome shotgun (WGS) entry which is preliminary data.</text>
</comment>
<protein>
    <recommendedName>
        <fullName evidence="3">beta-N-acetylhexosaminidase</fullName>
        <ecNumber evidence="3">3.2.1.52</ecNumber>
    </recommendedName>
</protein>
<reference evidence="9" key="2">
    <citation type="journal article" date="2021" name="Sci. Rep.">
        <title>The distribution of antibiotic resistance genes in chicken gut microbiota commensals.</title>
        <authorList>
            <person name="Juricova H."/>
            <person name="Matiasovicova J."/>
            <person name="Kubasova T."/>
            <person name="Cejkova D."/>
            <person name="Rychlik I."/>
        </authorList>
    </citation>
    <scope>NUCLEOTIDE SEQUENCE</scope>
    <source>
        <strain evidence="9">An559</strain>
    </source>
</reference>
<evidence type="ECO:0000313" key="9">
    <source>
        <dbReference type="EMBL" id="MBM6920889.1"/>
    </source>
</evidence>
<dbReference type="AlphaFoldDB" id="A0A939BDA2"/>
<evidence type="ECO:0000256" key="2">
    <source>
        <dbReference type="ARBA" id="ARBA00006285"/>
    </source>
</evidence>
<dbReference type="Pfam" id="PF02838">
    <property type="entry name" value="Glyco_hydro_20b"/>
    <property type="match status" value="1"/>
</dbReference>
<sequence>MVNLIPQPLHVDEKVGGVFFSKKTELSGAFAEIFDVLKTMLPEAEDAEENKLIFAEDKTVPAEGYHIACEDGDIKITASDKAGAFYGVMTLLQLCGGADSFDAVEIEDAPRYHHRGFMLDCARHFWTVDKIKQILDVMAKIKMNIFHWHLTEDQGWRIEIKKYPLLTEKGSIRKSTALTFTGYEEHKEPRDYTEYGRGLFYTQDQVRDVVAYAAERQINIIPEIDMPGHFVAAIACYPELSCTGEQVEVSDRWGVLDNIACCGKENIYNFVKDIIDELCELFPYPYFHIGGDEVPKGHWEVCPACQAKIKELGLKDENALQGYFNNVVSDYLKSKGKHTVGWNEILEASENLDRSIIPQWWILMEGSNREKQWLDDGGKMILSLVDYVYMDHPYAIRPLEKTYSYGPEKMGITDDSNVLGIEAPQWTEYIRDEEKFDMNTYARLLAIAEVAWTAPENKDYDDFESRLEHLREYFASIGAVLAPSWIYRGDTLGEVPEEERIEAGWKAWRDDSYFEVKLMNRTNS</sequence>
<dbReference type="Pfam" id="PF00728">
    <property type="entry name" value="Glyco_hydro_20"/>
    <property type="match status" value="1"/>
</dbReference>
<dbReference type="InterPro" id="IPR015882">
    <property type="entry name" value="HEX_bac_N"/>
</dbReference>
<evidence type="ECO:0000256" key="5">
    <source>
        <dbReference type="ARBA" id="ARBA00023295"/>
    </source>
</evidence>
<dbReference type="InterPro" id="IPR025705">
    <property type="entry name" value="Beta_hexosaminidase_sua/sub"/>
</dbReference>
<dbReference type="RefSeq" id="WP_204446276.1">
    <property type="nucleotide sequence ID" value="NZ_JACJKY010000008.1"/>
</dbReference>
<name>A0A939BDA2_9FIRM</name>
<gene>
    <name evidence="9" type="ORF">H6A12_06965</name>
</gene>
<keyword evidence="4" id="KW-0378">Hydrolase</keyword>
<comment type="catalytic activity">
    <reaction evidence="1">
        <text>Hydrolysis of terminal non-reducing N-acetyl-D-hexosamine residues in N-acetyl-beta-D-hexosaminides.</text>
        <dbReference type="EC" id="3.2.1.52"/>
    </reaction>
</comment>
<dbReference type="PANTHER" id="PTHR22600:SF57">
    <property type="entry name" value="BETA-N-ACETYLHEXOSAMINIDASE"/>
    <property type="match status" value="1"/>
</dbReference>
<evidence type="ECO:0000256" key="1">
    <source>
        <dbReference type="ARBA" id="ARBA00001231"/>
    </source>
</evidence>
<feature type="active site" description="Proton donor" evidence="6">
    <location>
        <position position="293"/>
    </location>
</feature>
<dbReference type="GO" id="GO:0016020">
    <property type="term" value="C:membrane"/>
    <property type="evidence" value="ECO:0007669"/>
    <property type="project" value="TreeGrafter"/>
</dbReference>
<dbReference type="InterPro" id="IPR029018">
    <property type="entry name" value="Hex-like_dom2"/>
</dbReference>
<evidence type="ECO:0000259" key="8">
    <source>
        <dbReference type="Pfam" id="PF02838"/>
    </source>
</evidence>
<proteinExistence type="inferred from homology"/>
<dbReference type="SUPFAM" id="SSF55545">
    <property type="entry name" value="beta-N-acetylhexosaminidase-like domain"/>
    <property type="match status" value="1"/>
</dbReference>